<reference evidence="9" key="1">
    <citation type="submission" date="2020-09" db="EMBL/GenBank/DDBJ databases">
        <title>Rhizobia associated with sainfoin plants.</title>
        <authorList>
            <person name="Asharfi S."/>
            <person name="Kuzmanovic N."/>
            <person name="Bunk B."/>
            <person name="Sproeer C."/>
            <person name="Becker M."/>
            <person name="Thuenen T."/>
        </authorList>
    </citation>
    <scope>NUCLEOTIDE SEQUENCE</scope>
    <source>
        <strain evidence="9">OM4</strain>
    </source>
</reference>
<keyword evidence="4 7" id="KW-0812">Transmembrane</keyword>
<keyword evidence="3" id="KW-1003">Cell membrane</keyword>
<dbReference type="RefSeq" id="WP_258119855.1">
    <property type="nucleotide sequence ID" value="NZ_CP062229.1"/>
</dbReference>
<dbReference type="Proteomes" id="UP001058098">
    <property type="component" value="Chromosome"/>
</dbReference>
<evidence type="ECO:0000256" key="4">
    <source>
        <dbReference type="ARBA" id="ARBA00022692"/>
    </source>
</evidence>
<dbReference type="InterPro" id="IPR050366">
    <property type="entry name" value="BP-dependent_transpt_permease"/>
</dbReference>
<organism evidence="9 10">
    <name type="scientific">Mesorhizobium onobrychidis</name>
    <dbReference type="NCBI Taxonomy" id="2775404"/>
    <lineage>
        <taxon>Bacteria</taxon>
        <taxon>Pseudomonadati</taxon>
        <taxon>Pseudomonadota</taxon>
        <taxon>Alphaproteobacteria</taxon>
        <taxon>Hyphomicrobiales</taxon>
        <taxon>Phyllobacteriaceae</taxon>
        <taxon>Mesorhizobium</taxon>
    </lineage>
</organism>
<evidence type="ECO:0000256" key="6">
    <source>
        <dbReference type="ARBA" id="ARBA00023136"/>
    </source>
</evidence>
<feature type="transmembrane region" description="Helical" evidence="7">
    <location>
        <begin position="134"/>
        <end position="161"/>
    </location>
</feature>
<evidence type="ECO:0000313" key="9">
    <source>
        <dbReference type="EMBL" id="UVC15186.1"/>
    </source>
</evidence>
<evidence type="ECO:0000256" key="5">
    <source>
        <dbReference type="ARBA" id="ARBA00022989"/>
    </source>
</evidence>
<keyword evidence="5 7" id="KW-1133">Transmembrane helix</keyword>
<accession>A0ABY5QVE8</accession>
<dbReference type="CDD" id="cd06261">
    <property type="entry name" value="TM_PBP2"/>
    <property type="match status" value="1"/>
</dbReference>
<name>A0ABY5QVE8_9HYPH</name>
<keyword evidence="6 7" id="KW-0472">Membrane</keyword>
<evidence type="ECO:0000256" key="7">
    <source>
        <dbReference type="RuleBase" id="RU363032"/>
    </source>
</evidence>
<evidence type="ECO:0000256" key="2">
    <source>
        <dbReference type="ARBA" id="ARBA00022448"/>
    </source>
</evidence>
<sequence length="296" mass="30440">MSSSTPTQLAFSGTTSILGQILSRPSGMVGAGLTIVHLTLAVFGGLLIPHDPLEQLSNTILLPPSLAHFLGTDGLGRDVFSRTIVGGQSALLVTGVATLLAVTWGAMVGVLSAYKGGTVDEVIQRLVEVIGAFPYLLALLLLAGIANFGVFALIPALAIFYGNGAVLVARSATRAVATADFVAAARARGETSIRILLSEILPNIVDVIAVDGAIRWSSMLLGFSSLSFLGFGVAPPSPDWGLMISDARNVLSVAPWAILSPCVALASLIVGLNLLADASAKAIGVDRALQISSQEQ</sequence>
<dbReference type="InterPro" id="IPR035906">
    <property type="entry name" value="MetI-like_sf"/>
</dbReference>
<dbReference type="Pfam" id="PF00528">
    <property type="entry name" value="BPD_transp_1"/>
    <property type="match status" value="1"/>
</dbReference>
<dbReference type="PROSITE" id="PS50928">
    <property type="entry name" value="ABC_TM1"/>
    <property type="match status" value="1"/>
</dbReference>
<feature type="transmembrane region" description="Helical" evidence="7">
    <location>
        <begin position="213"/>
        <end position="233"/>
    </location>
</feature>
<dbReference type="InterPro" id="IPR000515">
    <property type="entry name" value="MetI-like"/>
</dbReference>
<feature type="transmembrane region" description="Helical" evidence="7">
    <location>
        <begin position="253"/>
        <end position="275"/>
    </location>
</feature>
<dbReference type="PANTHER" id="PTHR43386">
    <property type="entry name" value="OLIGOPEPTIDE TRANSPORT SYSTEM PERMEASE PROTEIN APPC"/>
    <property type="match status" value="1"/>
</dbReference>
<gene>
    <name evidence="9" type="ORF">IHQ72_32240</name>
</gene>
<evidence type="ECO:0000256" key="3">
    <source>
        <dbReference type="ARBA" id="ARBA00022475"/>
    </source>
</evidence>
<protein>
    <submittedName>
        <fullName evidence="9">ABC transporter permease</fullName>
    </submittedName>
</protein>
<feature type="transmembrane region" description="Helical" evidence="7">
    <location>
        <begin position="90"/>
        <end position="114"/>
    </location>
</feature>
<evidence type="ECO:0000256" key="1">
    <source>
        <dbReference type="ARBA" id="ARBA00004651"/>
    </source>
</evidence>
<dbReference type="SUPFAM" id="SSF161098">
    <property type="entry name" value="MetI-like"/>
    <property type="match status" value="1"/>
</dbReference>
<evidence type="ECO:0000313" key="10">
    <source>
        <dbReference type="Proteomes" id="UP001058098"/>
    </source>
</evidence>
<keyword evidence="10" id="KW-1185">Reference proteome</keyword>
<feature type="transmembrane region" description="Helical" evidence="7">
    <location>
        <begin position="28"/>
        <end position="48"/>
    </location>
</feature>
<feature type="domain" description="ABC transmembrane type-1" evidence="8">
    <location>
        <begin position="87"/>
        <end position="276"/>
    </location>
</feature>
<keyword evidence="2 7" id="KW-0813">Transport</keyword>
<proteinExistence type="inferred from homology"/>
<dbReference type="Gene3D" id="1.10.3720.10">
    <property type="entry name" value="MetI-like"/>
    <property type="match status" value="1"/>
</dbReference>
<dbReference type="EMBL" id="CP062229">
    <property type="protein sequence ID" value="UVC15186.1"/>
    <property type="molecule type" value="Genomic_DNA"/>
</dbReference>
<dbReference type="PANTHER" id="PTHR43386:SF25">
    <property type="entry name" value="PEPTIDE ABC TRANSPORTER PERMEASE PROTEIN"/>
    <property type="match status" value="1"/>
</dbReference>
<comment type="subcellular location">
    <subcellularLocation>
        <location evidence="1 7">Cell membrane</location>
        <topology evidence="1 7">Multi-pass membrane protein</topology>
    </subcellularLocation>
</comment>
<comment type="similarity">
    <text evidence="7">Belongs to the binding-protein-dependent transport system permease family.</text>
</comment>
<evidence type="ECO:0000259" key="8">
    <source>
        <dbReference type="PROSITE" id="PS50928"/>
    </source>
</evidence>